<comment type="caution">
    <text evidence="2">The sequence shown here is derived from an EMBL/GenBank/DDBJ whole genome shotgun (WGS) entry which is preliminary data.</text>
</comment>
<proteinExistence type="predicted"/>
<feature type="signal peptide" evidence="1">
    <location>
        <begin position="1"/>
        <end position="19"/>
    </location>
</feature>
<dbReference type="EMBL" id="JAGXEW010000042">
    <property type="protein sequence ID" value="KAK1153224.1"/>
    <property type="molecule type" value="Genomic_DNA"/>
</dbReference>
<dbReference type="AlphaFoldDB" id="A0AAD8CKG4"/>
<keyword evidence="1" id="KW-0732">Signal</keyword>
<accession>A0AAD8CKG4</accession>
<evidence type="ECO:0000313" key="3">
    <source>
        <dbReference type="Proteomes" id="UP001230051"/>
    </source>
</evidence>
<sequence>MSKLLSVLLVIVVLAAVCSDHTVECVKRIRTQQWPPRNNECSCEVLPNKQLSCRKTFPPRSNQEKMKMMECLCKKHRHELHKKLRQDLQNICKRIININPPIPIPLAR</sequence>
<reference evidence="2" key="1">
    <citation type="submission" date="2022-02" db="EMBL/GenBank/DDBJ databases">
        <title>Atlantic sturgeon de novo genome assembly.</title>
        <authorList>
            <person name="Stock M."/>
            <person name="Klopp C."/>
            <person name="Guiguen Y."/>
            <person name="Cabau C."/>
            <person name="Parinello H."/>
            <person name="Santidrian Yebra-Pimentel E."/>
            <person name="Kuhl H."/>
            <person name="Dirks R.P."/>
            <person name="Guessner J."/>
            <person name="Wuertz S."/>
            <person name="Du K."/>
            <person name="Schartl M."/>
        </authorList>
    </citation>
    <scope>NUCLEOTIDE SEQUENCE</scope>
    <source>
        <strain evidence="2">STURGEONOMICS-FGT-2020</strain>
        <tissue evidence="2">Whole blood</tissue>
    </source>
</reference>
<evidence type="ECO:0000256" key="1">
    <source>
        <dbReference type="SAM" id="SignalP"/>
    </source>
</evidence>
<keyword evidence="3" id="KW-1185">Reference proteome</keyword>
<name>A0AAD8CKG4_ACIOX</name>
<evidence type="ECO:0000313" key="2">
    <source>
        <dbReference type="EMBL" id="KAK1153224.1"/>
    </source>
</evidence>
<organism evidence="2 3">
    <name type="scientific">Acipenser oxyrinchus oxyrinchus</name>
    <dbReference type="NCBI Taxonomy" id="40147"/>
    <lineage>
        <taxon>Eukaryota</taxon>
        <taxon>Metazoa</taxon>
        <taxon>Chordata</taxon>
        <taxon>Craniata</taxon>
        <taxon>Vertebrata</taxon>
        <taxon>Euteleostomi</taxon>
        <taxon>Actinopterygii</taxon>
        <taxon>Chondrostei</taxon>
        <taxon>Acipenseriformes</taxon>
        <taxon>Acipenseridae</taxon>
        <taxon>Acipenser</taxon>
    </lineage>
</organism>
<feature type="chain" id="PRO_5042234107" evidence="1">
    <location>
        <begin position="20"/>
        <end position="108"/>
    </location>
</feature>
<protein>
    <submittedName>
        <fullName evidence="2">Uncharacterized protein</fullName>
    </submittedName>
</protein>
<dbReference type="Proteomes" id="UP001230051">
    <property type="component" value="Unassembled WGS sequence"/>
</dbReference>
<gene>
    <name evidence="2" type="ORF">AOXY_G30122</name>
</gene>